<gene>
    <name evidence="1" type="ORF">PR048_028534</name>
</gene>
<keyword evidence="2" id="KW-1185">Reference proteome</keyword>
<dbReference type="Proteomes" id="UP001159363">
    <property type="component" value="Chromosome 12"/>
</dbReference>
<reference evidence="1 2" key="1">
    <citation type="submission" date="2023-02" db="EMBL/GenBank/DDBJ databases">
        <title>LHISI_Scaffold_Assembly.</title>
        <authorList>
            <person name="Stuart O.P."/>
            <person name="Cleave R."/>
            <person name="Magrath M.J.L."/>
            <person name="Mikheyev A.S."/>
        </authorList>
    </citation>
    <scope>NUCLEOTIDE SEQUENCE [LARGE SCALE GENOMIC DNA]</scope>
    <source>
        <strain evidence="1">Daus_M_001</strain>
        <tissue evidence="1">Leg muscle</tissue>
    </source>
</reference>
<protein>
    <recommendedName>
        <fullName evidence="3">DUF4371 domain-containing protein</fullName>
    </recommendedName>
</protein>
<accession>A0ABQ9GAV1</accession>
<proteinExistence type="predicted"/>
<dbReference type="PANTHER" id="PTHR45749">
    <property type="match status" value="1"/>
</dbReference>
<sequence>MSVEEHFLGLFETASLTGETIFELVRDALCRFNLSLGNLRGQCYDVGSNMSGINKGVQKIMLDLQPIATYAHCSNNSLNLAQQDSVRAVPLIRDCMQWVNYVGVLVRQSPKRRSRFEELVREKQFVTISNPRILCPTRWCVRTAALDVMLEAYPHILELLGEITCSKDSGNEAASKARGLSDQLSKVEIYLGIAICCRVFGPSE</sequence>
<evidence type="ECO:0000313" key="1">
    <source>
        <dbReference type="EMBL" id="KAJ8869543.1"/>
    </source>
</evidence>
<evidence type="ECO:0000313" key="2">
    <source>
        <dbReference type="Proteomes" id="UP001159363"/>
    </source>
</evidence>
<comment type="caution">
    <text evidence="1">The sequence shown here is derived from an EMBL/GenBank/DDBJ whole genome shotgun (WGS) entry which is preliminary data.</text>
</comment>
<dbReference type="EMBL" id="JARBHB010000013">
    <property type="protein sequence ID" value="KAJ8869543.1"/>
    <property type="molecule type" value="Genomic_DNA"/>
</dbReference>
<organism evidence="1 2">
    <name type="scientific">Dryococelus australis</name>
    <dbReference type="NCBI Taxonomy" id="614101"/>
    <lineage>
        <taxon>Eukaryota</taxon>
        <taxon>Metazoa</taxon>
        <taxon>Ecdysozoa</taxon>
        <taxon>Arthropoda</taxon>
        <taxon>Hexapoda</taxon>
        <taxon>Insecta</taxon>
        <taxon>Pterygota</taxon>
        <taxon>Neoptera</taxon>
        <taxon>Polyneoptera</taxon>
        <taxon>Phasmatodea</taxon>
        <taxon>Verophasmatodea</taxon>
        <taxon>Anareolatae</taxon>
        <taxon>Phasmatidae</taxon>
        <taxon>Eurycanthinae</taxon>
        <taxon>Dryococelus</taxon>
    </lineage>
</organism>
<name>A0ABQ9GAV1_9NEOP</name>
<evidence type="ECO:0008006" key="3">
    <source>
        <dbReference type="Google" id="ProtNLM"/>
    </source>
</evidence>
<dbReference type="InterPro" id="IPR012337">
    <property type="entry name" value="RNaseH-like_sf"/>
</dbReference>
<dbReference type="PANTHER" id="PTHR45749:SF14">
    <property type="entry name" value="TTF-TYPE DOMAIN-CONTAINING PROTEIN"/>
    <property type="match status" value="1"/>
</dbReference>
<dbReference type="SUPFAM" id="SSF53098">
    <property type="entry name" value="Ribonuclease H-like"/>
    <property type="match status" value="1"/>
</dbReference>